<name>A0A1M4MNE3_9EURY</name>
<dbReference type="AlphaFoldDB" id="A0A1M4MNE3"/>
<protein>
    <submittedName>
        <fullName evidence="1">Uncharacterized protein</fullName>
    </submittedName>
</protein>
<dbReference type="EMBL" id="FMID01000059">
    <property type="protein sequence ID" value="SCL76429.1"/>
    <property type="molecule type" value="Genomic_DNA"/>
</dbReference>
<proteinExistence type="predicted"/>
<sequence length="74" mass="8084">MTLLRGFNKALLENVQENHMTSGIGHTKQVPSQPAICATAVTDIEDYNLPLLMMHGIYNPVVPYPGPVEVFCSA</sequence>
<organism evidence="1 2">
    <name type="scientific">Methanoculleus chikugoensis</name>
    <dbReference type="NCBI Taxonomy" id="118126"/>
    <lineage>
        <taxon>Archaea</taxon>
        <taxon>Methanobacteriati</taxon>
        <taxon>Methanobacteriota</taxon>
        <taxon>Stenosarchaea group</taxon>
        <taxon>Methanomicrobia</taxon>
        <taxon>Methanomicrobiales</taxon>
        <taxon>Methanomicrobiaceae</taxon>
        <taxon>Methanoculleus</taxon>
    </lineage>
</organism>
<dbReference type="Proteomes" id="UP000184671">
    <property type="component" value="Unassembled WGS sequence"/>
</dbReference>
<evidence type="ECO:0000313" key="2">
    <source>
        <dbReference type="Proteomes" id="UP000184671"/>
    </source>
</evidence>
<accession>A0A1M4MNE3</accession>
<reference evidence="1 2" key="1">
    <citation type="submission" date="2016-08" db="EMBL/GenBank/DDBJ databases">
        <authorList>
            <person name="Seilhamer J.J."/>
        </authorList>
    </citation>
    <scope>NUCLEOTIDE SEQUENCE [LARGE SCALE GENOMIC DNA]</scope>
    <source>
        <strain evidence="1">L21-II-0</strain>
    </source>
</reference>
<gene>
    <name evidence="1" type="ORF">L21_2359</name>
</gene>
<evidence type="ECO:0000313" key="1">
    <source>
        <dbReference type="EMBL" id="SCL76429.1"/>
    </source>
</evidence>